<feature type="compositionally biased region" description="Basic and acidic residues" evidence="4">
    <location>
        <begin position="72"/>
        <end position="100"/>
    </location>
</feature>
<comment type="subcellular location">
    <subcellularLocation>
        <location evidence="1">Nucleus</location>
    </subcellularLocation>
</comment>
<keyword evidence="3" id="KW-0539">Nucleus</keyword>
<keyword evidence="7" id="KW-1185">Reference proteome</keyword>
<dbReference type="PANTHER" id="PTHR13237:SF8">
    <property type="entry name" value="SOMETHING ABOUT SILENCING PROTEIN 10"/>
    <property type="match status" value="1"/>
</dbReference>
<evidence type="ECO:0000256" key="2">
    <source>
        <dbReference type="ARBA" id="ARBA00010979"/>
    </source>
</evidence>
<dbReference type="AlphaFoldDB" id="A0A3B6KQF9"/>
<evidence type="ECO:0000313" key="7">
    <source>
        <dbReference type="Proteomes" id="UP000019116"/>
    </source>
</evidence>
<dbReference type="Gramene" id="TraesCS5A03G0949300.1">
    <property type="protein sequence ID" value="TraesCS5A03G0949300.1.CDS"/>
    <property type="gene ID" value="TraesCS5A03G0949300"/>
</dbReference>
<dbReference type="Gramene" id="TraesNOR5A03G02755800.1">
    <property type="protein sequence ID" value="TraesNOR5A03G02755800.1"/>
    <property type="gene ID" value="TraesNOR5A03G02755800"/>
</dbReference>
<evidence type="ECO:0000256" key="1">
    <source>
        <dbReference type="ARBA" id="ARBA00004123"/>
    </source>
</evidence>
<feature type="compositionally biased region" description="Basic and acidic residues" evidence="4">
    <location>
        <begin position="300"/>
        <end position="309"/>
    </location>
</feature>
<dbReference type="GO" id="GO:0005730">
    <property type="term" value="C:nucleolus"/>
    <property type="evidence" value="ECO:0000318"/>
    <property type="project" value="GO_Central"/>
</dbReference>
<feature type="region of interest" description="Disordered" evidence="4">
    <location>
        <begin position="128"/>
        <end position="151"/>
    </location>
</feature>
<gene>
    <name evidence="6" type="primary">LOC123107861</name>
</gene>
<proteinExistence type="inferred from homology"/>
<feature type="region of interest" description="Disordered" evidence="4">
    <location>
        <begin position="284"/>
        <end position="451"/>
    </location>
</feature>
<evidence type="ECO:0000313" key="6">
    <source>
        <dbReference type="EnsemblPlants" id="TraesCS5A02G398400.1"/>
    </source>
</evidence>
<dbReference type="PANTHER" id="PTHR13237">
    <property type="entry name" value="SOMETHING ABOUT SILENCING PROTEIN 10-RELATED"/>
    <property type="match status" value="1"/>
</dbReference>
<comment type="similarity">
    <text evidence="2">Belongs to the SAS10 family.</text>
</comment>
<evidence type="ECO:0000259" key="5">
    <source>
        <dbReference type="Pfam" id="PF09368"/>
    </source>
</evidence>
<name>A0A3B6KQF9_WHEAT</name>
<dbReference type="Proteomes" id="UP000019116">
    <property type="component" value="Chromosome 5A"/>
</dbReference>
<reference evidence="6" key="1">
    <citation type="submission" date="2018-08" db="EMBL/GenBank/DDBJ databases">
        <authorList>
            <person name="Rossello M."/>
        </authorList>
    </citation>
    <scope>NUCLEOTIDE SEQUENCE [LARGE SCALE GENOMIC DNA]</scope>
    <source>
        <strain evidence="6">cv. Chinese Spring</strain>
    </source>
</reference>
<dbReference type="Pfam" id="PF09368">
    <property type="entry name" value="Sas10"/>
    <property type="match status" value="1"/>
</dbReference>
<sequence>MGKRLRSTRLPPAADTQQSKRSSKAAAMSDSDGDEIDAFPKQRDAIPLDADDSIHPEKEDPVQPVNDLEGVSGHETDNGEEGKDGDGSDDSEGGKHRDAGADSYEVWDKIYMARIKRANKAIQQIFAGDDSSGEFDWGSGNTLYYDGDEHDADDVDCEEIRRIQVEKNSKLSVKYFRLDDDDESDDDEGKSSNLLVLDKVKRGAEAAKLTKNGPSNGHHEIAKRKSKDEGKRAEKGLKEQGLKPKLSKTRATNTRINLQTLDDFDDEVQKNSQVIKPRKLLVNATGSNRNKFKSVSGDDDISKRDEIGERRRKHELRVLARVGTNTRGDNKGNDDEASESEDEFYKDVKRQRTEKRLRKEQSAPITGPLAEEGEGDGKRRGISRQIEKNRGLTRSRNRKLKNPRKKYRAKSEKQGLKWRSQGHGVKKASGPYGGEMSGINPNVSRSVRFKG</sequence>
<reference evidence="6" key="2">
    <citation type="submission" date="2018-10" db="UniProtKB">
        <authorList>
            <consortium name="EnsemblPlants"/>
        </authorList>
    </citation>
    <scope>IDENTIFICATION</scope>
</reference>
<dbReference type="Gramene" id="TraesCS5A02G398400.1">
    <property type="protein sequence ID" value="TraesCS5A02G398400.1"/>
    <property type="gene ID" value="TraesCS5A02G398400"/>
</dbReference>
<feature type="region of interest" description="Disordered" evidence="4">
    <location>
        <begin position="1"/>
        <end position="102"/>
    </location>
</feature>
<feature type="compositionally biased region" description="Basic and acidic residues" evidence="4">
    <location>
        <begin position="38"/>
        <end position="61"/>
    </location>
</feature>
<dbReference type="KEGG" id="taes:123107861"/>
<dbReference type="STRING" id="4565.A0A3B6KQF9"/>
<dbReference type="Gramene" id="TraesMAC5A03G02730470.1">
    <property type="protein sequence ID" value="TraesMAC5A03G02730470.1"/>
    <property type="gene ID" value="TraesMAC5A03G02730470"/>
</dbReference>
<dbReference type="Gramene" id="TraesCLE_scaffold_037141_01G000200.1">
    <property type="protein sequence ID" value="TraesCLE_scaffold_037141_01G000200.1"/>
    <property type="gene ID" value="TraesCLE_scaffold_037141_01G000200"/>
</dbReference>
<feature type="compositionally biased region" description="Acidic residues" evidence="4">
    <location>
        <begin position="179"/>
        <end position="188"/>
    </location>
</feature>
<feature type="compositionally biased region" description="Basic residues" evidence="4">
    <location>
        <begin position="391"/>
        <end position="408"/>
    </location>
</feature>
<feature type="compositionally biased region" description="Basic and acidic residues" evidence="4">
    <location>
        <begin position="375"/>
        <end position="390"/>
    </location>
</feature>
<organism evidence="6">
    <name type="scientific">Triticum aestivum</name>
    <name type="common">Wheat</name>
    <dbReference type="NCBI Taxonomy" id="4565"/>
    <lineage>
        <taxon>Eukaryota</taxon>
        <taxon>Viridiplantae</taxon>
        <taxon>Streptophyta</taxon>
        <taxon>Embryophyta</taxon>
        <taxon>Tracheophyta</taxon>
        <taxon>Spermatophyta</taxon>
        <taxon>Magnoliopsida</taxon>
        <taxon>Liliopsida</taxon>
        <taxon>Poales</taxon>
        <taxon>Poaceae</taxon>
        <taxon>BOP clade</taxon>
        <taxon>Pooideae</taxon>
        <taxon>Triticodae</taxon>
        <taxon>Triticeae</taxon>
        <taxon>Triticinae</taxon>
        <taxon>Triticum</taxon>
    </lineage>
</organism>
<dbReference type="GO" id="GO:0032040">
    <property type="term" value="C:small-subunit processome"/>
    <property type="evidence" value="ECO:0000318"/>
    <property type="project" value="GO_Central"/>
</dbReference>
<feature type="region of interest" description="Disordered" evidence="4">
    <location>
        <begin position="206"/>
        <end position="253"/>
    </location>
</feature>
<dbReference type="GeneID" id="123107861"/>
<dbReference type="InterPro" id="IPR018972">
    <property type="entry name" value="Sas10_C_dom"/>
</dbReference>
<dbReference type="EnsemblPlants" id="TraesCS5A02G398400.1">
    <property type="protein sequence ID" value="TraesCS5A02G398400.1"/>
    <property type="gene ID" value="TraesCS5A02G398400"/>
</dbReference>
<dbReference type="Gramene" id="TraesROB_scaffold_041431_01G000200.1">
    <property type="protein sequence ID" value="TraesROB_scaffold_041431_01G000200.1"/>
    <property type="gene ID" value="TraesROB_scaffold_041431_01G000200"/>
</dbReference>
<dbReference type="OrthoDB" id="1924577at2759"/>
<dbReference type="GO" id="GO:0000462">
    <property type="term" value="P:maturation of SSU-rRNA from tricistronic rRNA transcript (SSU-rRNA, 5.8S rRNA, LSU-rRNA)"/>
    <property type="evidence" value="ECO:0000318"/>
    <property type="project" value="GO_Central"/>
</dbReference>
<feature type="region of interest" description="Disordered" evidence="4">
    <location>
        <begin position="176"/>
        <end position="195"/>
    </location>
</feature>
<dbReference type="RefSeq" id="XP_044385699.1">
    <property type="nucleotide sequence ID" value="XM_044529764.1"/>
</dbReference>
<feature type="compositionally biased region" description="Basic and acidic residues" evidence="4">
    <location>
        <begin position="226"/>
        <end position="242"/>
    </location>
</feature>
<evidence type="ECO:0000256" key="4">
    <source>
        <dbReference type="SAM" id="MobiDB-lite"/>
    </source>
</evidence>
<accession>A0A3B6KQF9</accession>
<evidence type="ECO:0000256" key="3">
    <source>
        <dbReference type="ARBA" id="ARBA00023242"/>
    </source>
</evidence>
<feature type="domain" description="Sas10 C-terminal" evidence="5">
    <location>
        <begin position="377"/>
        <end position="449"/>
    </location>
</feature>
<dbReference type="SMR" id="A0A3B6KQF9"/>
<dbReference type="OMA" id="LHDQKKR"/>
<protein>
    <recommendedName>
        <fullName evidence="5">Sas10 C-terminal domain-containing protein</fullName>
    </recommendedName>
</protein>
<dbReference type="Gramene" id="TraesJAG5A03G02733680.1">
    <property type="protein sequence ID" value="TraesJAG5A03G02733680.1"/>
    <property type="gene ID" value="TraesJAG5A03G02733680"/>
</dbReference>